<name>A0ABW3HWF3_9BACL</name>
<dbReference type="CDD" id="cd03801">
    <property type="entry name" value="GT4_PimA-like"/>
    <property type="match status" value="1"/>
</dbReference>
<dbReference type="EMBL" id="JBHTJZ010000067">
    <property type="protein sequence ID" value="MFD0961826.1"/>
    <property type="molecule type" value="Genomic_DNA"/>
</dbReference>
<dbReference type="SUPFAM" id="SSF53756">
    <property type="entry name" value="UDP-Glycosyltransferase/glycogen phosphorylase"/>
    <property type="match status" value="1"/>
</dbReference>
<dbReference type="InterPro" id="IPR055259">
    <property type="entry name" value="YkvP/CgeB_Glyco_trans-like"/>
</dbReference>
<evidence type="ECO:0000259" key="1">
    <source>
        <dbReference type="Pfam" id="PF13524"/>
    </source>
</evidence>
<proteinExistence type="predicted"/>
<dbReference type="GO" id="GO:0016757">
    <property type="term" value="F:glycosyltransferase activity"/>
    <property type="evidence" value="ECO:0007669"/>
    <property type="project" value="UniProtKB-KW"/>
</dbReference>
<accession>A0ABW3HWF3</accession>
<dbReference type="EC" id="2.4.-.-" evidence="2"/>
<dbReference type="Gene3D" id="3.40.50.2000">
    <property type="entry name" value="Glycogen Phosphorylase B"/>
    <property type="match status" value="2"/>
</dbReference>
<evidence type="ECO:0000313" key="3">
    <source>
        <dbReference type="Proteomes" id="UP001596989"/>
    </source>
</evidence>
<gene>
    <name evidence="2" type="ORF">ACFQ2I_21005</name>
</gene>
<keyword evidence="2" id="KW-0328">Glycosyltransferase</keyword>
<dbReference type="RefSeq" id="WP_377567769.1">
    <property type="nucleotide sequence ID" value="NZ_JBHTJZ010000067.1"/>
</dbReference>
<dbReference type="Proteomes" id="UP001596989">
    <property type="component" value="Unassembled WGS sequence"/>
</dbReference>
<feature type="domain" description="Spore protein YkvP/CgeB glycosyl transferase-like" evidence="1">
    <location>
        <begin position="245"/>
        <end position="362"/>
    </location>
</feature>
<dbReference type="PANTHER" id="PTHR12526">
    <property type="entry name" value="GLYCOSYLTRANSFERASE"/>
    <property type="match status" value="1"/>
</dbReference>
<keyword evidence="3" id="KW-1185">Reference proteome</keyword>
<sequence length="1103" mass="129056">MDIRAIDNRLYQIKAFRDQLKKEILGDVSSHADFELIKNDRKFPSKFSTNKSIKVACIMDEFTFHSFEPECNLLQITPSNWKSQLEQFEPDLFFIESAWKGIQGLWNGKVAHLGEELIEAVNYCKIHQIPVVFWNKEDPVHFDTFIATAKYADFVFTTDIDCISKYKTYVEHQQVYLLPFAAQTKYHNPIEAFERKDAFCFAGAYYKRYPERIRDLDAFLDVISEKSQLDIFDRNFYNNDPQYAFPKKYNKYIEGNLKPQEIDKAYKGYRFNVNMNSVKQSQSMCARRVFELLASNTVTVSNYSRAIRNIFGDLVVCTDDKQQLTKEINKFIDESYYKKYRLAGLRKTLNEHTYSHRLNYIIEQVFQKEDVQLSKSVAVLTTVHNVNQLNYIMYQFNRQTYENKTLYLFAPKNTFNNHNHNHNFFKHITTEVVQKIKDEHDAIVFFSPQDYYGENYILDFTLTELYSKQNIFTKHTYYNHDSDQFNYNIGVNYRETSEACIRKSYFSTSKFSSKTILAYWNDIEHSIIESTALSIDEFNYCMNFTDNHCEVVDDLILFDTGINLPYLLNMATEITPFENETRNYVITSGELESYLSSTELIRVKSHDRGVYLESALPRDHFYLYLNKIISTGEIGLLTNKLDIYIEAEYLSRFSLEITIIGLDQKGNKTCTYVKPINKKVSVEIATNTHSIKLGLRISGQGTCIIKKIIMGEIHHEQKCVVSKSDTLLLTDHYPSYQDLYRYAFIHSRMRAYKENGKLVDMFKLNERLNSGFSEFESIDIKCGDHEDLVQTLNFGNYNTLLIHFLTKKMWDTLKPFRKNKKIIVWVHGAEIQPWWRRQFNYSNKSELEAAKAVSVERLDFWKNIFTNTINEDVNFHFVFVSDYFANEVFQDLGMKLPSEKYSVIHNYINSDLFNYSAKSIEKRKKIISIRPFTSAKYANDLTVKAIQELSKEAFFNDIEFRIIGRGELFNKTVKPLMKYRNVQLDESFIRQSDMPLLFEEYGVFLNPTRWDSQGVSRDEAMASGLVPLTNAVSAIPEFVDDSCGILVDGEDYKGLAEGIKKLYENPNLFLELSSNAASRVRRQSGKQETITKEIQLIDGHKYK</sequence>
<protein>
    <submittedName>
        <fullName evidence="2">Glycosyltransferase</fullName>
        <ecNumber evidence="2">2.4.-.-</ecNumber>
    </submittedName>
</protein>
<comment type="caution">
    <text evidence="2">The sequence shown here is derived from an EMBL/GenBank/DDBJ whole genome shotgun (WGS) entry which is preliminary data.</text>
</comment>
<dbReference type="Pfam" id="PF13692">
    <property type="entry name" value="Glyco_trans_1_4"/>
    <property type="match status" value="1"/>
</dbReference>
<evidence type="ECO:0000313" key="2">
    <source>
        <dbReference type="EMBL" id="MFD0961826.1"/>
    </source>
</evidence>
<organism evidence="2 3">
    <name type="scientific">Paenibacillus chungangensis</name>
    <dbReference type="NCBI Taxonomy" id="696535"/>
    <lineage>
        <taxon>Bacteria</taxon>
        <taxon>Bacillati</taxon>
        <taxon>Bacillota</taxon>
        <taxon>Bacilli</taxon>
        <taxon>Bacillales</taxon>
        <taxon>Paenibacillaceae</taxon>
        <taxon>Paenibacillus</taxon>
    </lineage>
</organism>
<reference evidence="3" key="1">
    <citation type="journal article" date="2019" name="Int. J. Syst. Evol. Microbiol.">
        <title>The Global Catalogue of Microorganisms (GCM) 10K type strain sequencing project: providing services to taxonomists for standard genome sequencing and annotation.</title>
        <authorList>
            <consortium name="The Broad Institute Genomics Platform"/>
            <consortium name="The Broad Institute Genome Sequencing Center for Infectious Disease"/>
            <person name="Wu L."/>
            <person name="Ma J."/>
        </authorList>
    </citation>
    <scope>NUCLEOTIDE SEQUENCE [LARGE SCALE GENOMIC DNA]</scope>
    <source>
        <strain evidence="3">CCUG 59129</strain>
    </source>
</reference>
<dbReference type="Pfam" id="PF13524">
    <property type="entry name" value="Glyco_trans_1_2"/>
    <property type="match status" value="1"/>
</dbReference>
<keyword evidence="2" id="KW-0808">Transferase</keyword>